<reference evidence="4" key="3">
    <citation type="submission" date="2022-04" db="UniProtKB">
        <authorList>
            <consortium name="WormBaseParasite"/>
        </authorList>
    </citation>
    <scope>IDENTIFICATION</scope>
</reference>
<organism evidence="2">
    <name type="scientific">Brugia malayi</name>
    <name type="common">Filarial nematode worm</name>
    <dbReference type="NCBI Taxonomy" id="6279"/>
    <lineage>
        <taxon>Eukaryota</taxon>
        <taxon>Metazoa</taxon>
        <taxon>Ecdysozoa</taxon>
        <taxon>Nematoda</taxon>
        <taxon>Chromadorea</taxon>
        <taxon>Rhabditida</taxon>
        <taxon>Spirurina</taxon>
        <taxon>Spiruromorpha</taxon>
        <taxon>Filarioidea</taxon>
        <taxon>Onchocercidae</taxon>
        <taxon>Brugia</taxon>
    </lineage>
</organism>
<feature type="region of interest" description="Disordered" evidence="1">
    <location>
        <begin position="149"/>
        <end position="173"/>
    </location>
</feature>
<sequence length="173" mass="18888">MHWAVFYVMLDETELLCIVNVYHTLIIPASSVIQLSPQRVNGPFPEVGAIPGRPADELGRRDKRRSKVVPAESDNQPKCASEKPTPHAADASPIRISTYRTAIVPLHCESNFARILQWFSGRKRRIEKSILSCDTVECDSGVPFEGACSSPTAGRPGIAPTSGNGPFTLWGES</sequence>
<feature type="region of interest" description="Disordered" evidence="1">
    <location>
        <begin position="45"/>
        <end position="91"/>
    </location>
</feature>
<dbReference type="CTD" id="66060142"/>
<dbReference type="EMBL" id="CAAKNF010000195">
    <property type="protein sequence ID" value="VIO99583.1"/>
    <property type="molecule type" value="Genomic_DNA"/>
</dbReference>
<dbReference type="WBParaSite" id="Bm7767.1">
    <property type="protein sequence ID" value="Bm7767.1"/>
    <property type="gene ID" value="WBGene00228028"/>
</dbReference>
<accession>A0A4E9FYN9</accession>
<evidence type="ECO:0000256" key="1">
    <source>
        <dbReference type="SAM" id="MobiDB-lite"/>
    </source>
</evidence>
<evidence type="ECO:0000313" key="3">
    <source>
        <dbReference type="Proteomes" id="UP000006672"/>
    </source>
</evidence>
<name>A0A4E9FYN9_BRUMA</name>
<evidence type="ECO:0000313" key="4">
    <source>
        <dbReference type="WBParaSite" id="Bm7767.1"/>
    </source>
</evidence>
<dbReference type="AlphaFoldDB" id="A0A4E9FYN9"/>
<accession>A0A8L7THQ1</accession>
<gene>
    <name evidence="2" type="primary">Bm7767</name>
    <name evidence="2" type="ORF">BM_BM7767</name>
</gene>
<protein>
    <submittedName>
        <fullName evidence="2 4">Uncharacterized protein</fullName>
    </submittedName>
</protein>
<dbReference type="KEGG" id="bmy:BM_BM7767"/>
<dbReference type="Proteomes" id="UP000006672">
    <property type="component" value="Unassembled WGS sequence"/>
</dbReference>
<reference evidence="2" key="2">
    <citation type="submission" date="2019-04" db="EMBL/GenBank/DDBJ databases">
        <authorList>
            <person name="Howe K."/>
            <person name="Paulini M."/>
            <person name="Williams G."/>
        </authorList>
    </citation>
    <scope>NUCLEOTIDE SEQUENCE [LARGE SCALE GENOMIC DNA]</scope>
    <source>
        <strain evidence="2">FR3</strain>
    </source>
</reference>
<dbReference type="RefSeq" id="XP_042938540.1">
    <property type="nucleotide sequence ID" value="XM_043082606.1"/>
</dbReference>
<proteinExistence type="predicted"/>
<reference evidence="3" key="1">
    <citation type="journal article" date="2007" name="Science">
        <title>Draft genome of the filarial nematode parasite Brugia malayi.</title>
        <authorList>
            <person name="Ghedin E."/>
            <person name="Wang S."/>
            <person name="Spiro D."/>
            <person name="Caler E."/>
            <person name="Zhao Q."/>
            <person name="Crabtree J."/>
            <person name="Allen J.E."/>
            <person name="Delcher A.L."/>
            <person name="Guiliano D.B."/>
            <person name="Miranda-Saavedra D."/>
            <person name="Angiuoli S.V."/>
            <person name="Creasy T."/>
            <person name="Amedeo P."/>
            <person name="Haas B."/>
            <person name="El-Sayed N.M."/>
            <person name="Wortman J.R."/>
            <person name="Feldblyum T."/>
            <person name="Tallon L."/>
            <person name="Schatz M."/>
            <person name="Shumway M."/>
            <person name="Koo H."/>
            <person name="Salzberg S.L."/>
            <person name="Schobel S."/>
            <person name="Pertea M."/>
            <person name="Pop M."/>
            <person name="White O."/>
            <person name="Barton G.J."/>
            <person name="Carlow C.K."/>
            <person name="Crawford M.J."/>
            <person name="Daub J."/>
            <person name="Dimmic M.W."/>
            <person name="Estes C.F."/>
            <person name="Foster J.M."/>
            <person name="Ganatra M."/>
            <person name="Gregory W.F."/>
            <person name="Johnson N.M."/>
            <person name="Jin J."/>
            <person name="Komuniecki R."/>
            <person name="Korf I."/>
            <person name="Kumar S."/>
            <person name="Laney S."/>
            <person name="Li B.W."/>
            <person name="Li W."/>
            <person name="Lindblom T.H."/>
            <person name="Lustigman S."/>
            <person name="Ma D."/>
            <person name="Maina C.V."/>
            <person name="Martin D.M."/>
            <person name="McCarter J.P."/>
            <person name="McReynolds L."/>
            <person name="Mitreva M."/>
            <person name="Nutman T.B."/>
            <person name="Parkinson J."/>
            <person name="Peregrin-Alvarez J.M."/>
            <person name="Poole C."/>
            <person name="Ren Q."/>
            <person name="Saunders L."/>
            <person name="Sluder A.E."/>
            <person name="Smith K."/>
            <person name="Stanke M."/>
            <person name="Unnasch T.R."/>
            <person name="Ware J."/>
            <person name="Wei A.D."/>
            <person name="Weil G."/>
            <person name="Williams D.J."/>
            <person name="Zhang Y."/>
            <person name="Williams S.A."/>
            <person name="Fraser-Liggett C."/>
            <person name="Slatko B."/>
            <person name="Blaxter M.L."/>
            <person name="Scott A.L."/>
        </authorList>
    </citation>
    <scope>NUCLEOTIDE SEQUENCE</scope>
    <source>
        <strain evidence="3">FR3</strain>
    </source>
</reference>
<keyword evidence="3" id="KW-1185">Reference proteome</keyword>
<dbReference type="GeneID" id="66060142"/>
<evidence type="ECO:0000313" key="2">
    <source>
        <dbReference type="EMBL" id="VIO99583.1"/>
    </source>
</evidence>